<protein>
    <submittedName>
        <fullName evidence="2">Uncharacterized protein</fullName>
    </submittedName>
</protein>
<keyword evidence="1" id="KW-0812">Transmembrane</keyword>
<dbReference type="RefSeq" id="WP_146418370.1">
    <property type="nucleotide sequence ID" value="NZ_CABITY010000010.1"/>
</dbReference>
<sequence length="79" mass="8078">MSFLIDSSLWGPFTTLALAGAVMATLGAAVSVYTAHSDPDAFDFDDGVPQQLPLPTLVLIMGIGSIVAGLTNLTLAVIS</sequence>
<organism evidence="2 3">
    <name type="scientific">Haloarcula hispanica</name>
    <dbReference type="NCBI Taxonomy" id="51589"/>
    <lineage>
        <taxon>Archaea</taxon>
        <taxon>Methanobacteriati</taxon>
        <taxon>Methanobacteriota</taxon>
        <taxon>Stenosarchaea group</taxon>
        <taxon>Halobacteria</taxon>
        <taxon>Halobacteriales</taxon>
        <taxon>Haloarculaceae</taxon>
        <taxon>Haloarcula</taxon>
    </lineage>
</organism>
<reference evidence="2 3" key="1">
    <citation type="submission" date="2018-11" db="EMBL/GenBank/DDBJ databases">
        <title>Genomic analysis of Haloarcula hispanica CBA1121.</title>
        <authorList>
            <person name="Kim Y.B."/>
            <person name="Roh S.W."/>
        </authorList>
    </citation>
    <scope>NUCLEOTIDE SEQUENCE [LARGE SCALE GENOMIC DNA]</scope>
    <source>
        <strain evidence="2 3">CBA1121</strain>
    </source>
</reference>
<evidence type="ECO:0000313" key="2">
    <source>
        <dbReference type="EMBL" id="KAA9404604.1"/>
    </source>
</evidence>
<gene>
    <name evidence="2" type="ORF">EGO51_19085</name>
</gene>
<feature type="transmembrane region" description="Helical" evidence="1">
    <location>
        <begin position="54"/>
        <end position="78"/>
    </location>
</feature>
<comment type="caution">
    <text evidence="2">The sequence shown here is derived from an EMBL/GenBank/DDBJ whole genome shotgun (WGS) entry which is preliminary data.</text>
</comment>
<proteinExistence type="predicted"/>
<dbReference type="Proteomes" id="UP000326244">
    <property type="component" value="Unassembled WGS sequence"/>
</dbReference>
<keyword evidence="1" id="KW-1133">Transmembrane helix</keyword>
<keyword evidence="1" id="KW-0472">Membrane</keyword>
<dbReference type="EMBL" id="RQWK01000004">
    <property type="protein sequence ID" value="KAA9404604.1"/>
    <property type="molecule type" value="Genomic_DNA"/>
</dbReference>
<accession>A0A5J5LDJ8</accession>
<dbReference type="AlphaFoldDB" id="A0A5J5LDJ8"/>
<feature type="transmembrane region" description="Helical" evidence="1">
    <location>
        <begin position="12"/>
        <end position="34"/>
    </location>
</feature>
<evidence type="ECO:0000256" key="1">
    <source>
        <dbReference type="SAM" id="Phobius"/>
    </source>
</evidence>
<evidence type="ECO:0000313" key="3">
    <source>
        <dbReference type="Proteomes" id="UP000326244"/>
    </source>
</evidence>
<name>A0A5J5LDJ8_HALHI</name>